<comment type="caution">
    <text evidence="2">The sequence shown here is derived from an EMBL/GenBank/DDBJ whole genome shotgun (WGS) entry which is preliminary data.</text>
</comment>
<gene>
    <name evidence="2" type="ORF">E4U60_004251</name>
</gene>
<sequence>MLNGTQADGAVFLGNAGQGLENLAGVAVGRICQVELLKVQGSKALPGESGQCSSSSSSSSSSSISTWRIHYILQRPRSKSPEPTDYGLVVSKLTRLDDMHMDISVADELQGQFSMMALQATERRAVDTTDTVAN</sequence>
<evidence type="ECO:0000256" key="1">
    <source>
        <dbReference type="SAM" id="MobiDB-lite"/>
    </source>
</evidence>
<keyword evidence="3" id="KW-1185">Reference proteome</keyword>
<name>A0A9P7M9B2_9HYPO</name>
<evidence type="ECO:0000313" key="2">
    <source>
        <dbReference type="EMBL" id="KAG5933851.1"/>
    </source>
</evidence>
<protein>
    <submittedName>
        <fullName evidence="2">Uncharacterized protein</fullName>
    </submittedName>
</protein>
<feature type="compositionally biased region" description="Low complexity" evidence="1">
    <location>
        <begin position="53"/>
        <end position="65"/>
    </location>
</feature>
<evidence type="ECO:0000313" key="3">
    <source>
        <dbReference type="Proteomes" id="UP000706124"/>
    </source>
</evidence>
<dbReference type="Proteomes" id="UP000706124">
    <property type="component" value="Unassembled WGS sequence"/>
</dbReference>
<feature type="region of interest" description="Disordered" evidence="1">
    <location>
        <begin position="44"/>
        <end position="65"/>
    </location>
</feature>
<accession>A0A9P7M9B2</accession>
<dbReference type="AlphaFoldDB" id="A0A9P7M9B2"/>
<reference evidence="2 3" key="1">
    <citation type="journal article" date="2020" name="bioRxiv">
        <title>Whole genome comparisons of ergot fungi reveals the divergence and evolution of species within the genus Claviceps are the result of varying mechanisms driving genome evolution and host range expansion.</title>
        <authorList>
            <person name="Wyka S.A."/>
            <person name="Mondo S.J."/>
            <person name="Liu M."/>
            <person name="Dettman J."/>
            <person name="Nalam V."/>
            <person name="Broders K.D."/>
        </authorList>
    </citation>
    <scope>NUCLEOTIDE SEQUENCE [LARGE SCALE GENOMIC DNA]</scope>
    <source>
        <strain evidence="2 3">CCC 1485</strain>
    </source>
</reference>
<organism evidence="2 3">
    <name type="scientific">Claviceps pazoutovae</name>
    <dbReference type="NCBI Taxonomy" id="1649127"/>
    <lineage>
        <taxon>Eukaryota</taxon>
        <taxon>Fungi</taxon>
        <taxon>Dikarya</taxon>
        <taxon>Ascomycota</taxon>
        <taxon>Pezizomycotina</taxon>
        <taxon>Sordariomycetes</taxon>
        <taxon>Hypocreomycetidae</taxon>
        <taxon>Hypocreales</taxon>
        <taxon>Clavicipitaceae</taxon>
        <taxon>Claviceps</taxon>
    </lineage>
</organism>
<dbReference type="EMBL" id="SRPO01000345">
    <property type="protein sequence ID" value="KAG5933851.1"/>
    <property type="molecule type" value="Genomic_DNA"/>
</dbReference>
<proteinExistence type="predicted"/>